<evidence type="ECO:0000256" key="13">
    <source>
        <dbReference type="SAM" id="Phobius"/>
    </source>
</evidence>
<dbReference type="RefSeq" id="WP_086631696.1">
    <property type="nucleotide sequence ID" value="NZ_JOPB01000001.1"/>
</dbReference>
<dbReference type="GO" id="GO:0009055">
    <property type="term" value="F:electron transfer activity"/>
    <property type="evidence" value="ECO:0007669"/>
    <property type="project" value="InterPro"/>
</dbReference>
<comment type="cofactor">
    <cofactor evidence="1">
        <name>heme b</name>
        <dbReference type="ChEBI" id="CHEBI:60344"/>
    </cofactor>
</comment>
<evidence type="ECO:0000256" key="10">
    <source>
        <dbReference type="ARBA" id="ARBA00023004"/>
    </source>
</evidence>
<keyword evidence="9 13" id="KW-1133">Transmembrane helix</keyword>
<keyword evidence="8" id="KW-0249">Electron transport</keyword>
<keyword evidence="11 13" id="KW-0472">Membrane</keyword>
<dbReference type="InterPro" id="IPR011577">
    <property type="entry name" value="Cyt_b561_bac/Ni-Hgenase"/>
</dbReference>
<dbReference type="Gene3D" id="1.20.950.20">
    <property type="entry name" value="Transmembrane di-heme cytochromes, Chain C"/>
    <property type="match status" value="1"/>
</dbReference>
<dbReference type="EMBL" id="JOPB01000001">
    <property type="protein sequence ID" value="OUI79308.1"/>
    <property type="molecule type" value="Genomic_DNA"/>
</dbReference>
<evidence type="ECO:0000256" key="7">
    <source>
        <dbReference type="ARBA" id="ARBA00022723"/>
    </source>
</evidence>
<dbReference type="GO" id="GO:0020037">
    <property type="term" value="F:heme binding"/>
    <property type="evidence" value="ECO:0007669"/>
    <property type="project" value="TreeGrafter"/>
</dbReference>
<keyword evidence="16" id="KW-1185">Reference proteome</keyword>
<comment type="caution">
    <text evidence="15">The sequence shown here is derived from an EMBL/GenBank/DDBJ whole genome shotgun (WGS) entry which is preliminary data.</text>
</comment>
<dbReference type="GO" id="GO:0005886">
    <property type="term" value="C:plasma membrane"/>
    <property type="evidence" value="ECO:0007669"/>
    <property type="project" value="UniProtKB-SubCell"/>
</dbReference>
<evidence type="ECO:0000313" key="16">
    <source>
        <dbReference type="Proteomes" id="UP000194946"/>
    </source>
</evidence>
<dbReference type="PANTHER" id="PTHR30529">
    <property type="entry name" value="CYTOCHROME B561"/>
    <property type="match status" value="1"/>
</dbReference>
<keyword evidence="3" id="KW-0813">Transport</keyword>
<feature type="transmembrane region" description="Helical" evidence="13">
    <location>
        <begin position="141"/>
        <end position="161"/>
    </location>
</feature>
<evidence type="ECO:0000256" key="5">
    <source>
        <dbReference type="ARBA" id="ARBA00022617"/>
    </source>
</evidence>
<keyword evidence="4" id="KW-1003">Cell membrane</keyword>
<evidence type="ECO:0000313" key="15">
    <source>
        <dbReference type="EMBL" id="OUI79308.1"/>
    </source>
</evidence>
<evidence type="ECO:0000256" key="6">
    <source>
        <dbReference type="ARBA" id="ARBA00022692"/>
    </source>
</evidence>
<evidence type="ECO:0000256" key="4">
    <source>
        <dbReference type="ARBA" id="ARBA00022475"/>
    </source>
</evidence>
<dbReference type="InterPro" id="IPR052168">
    <property type="entry name" value="Cytochrome_b561_oxidase"/>
</dbReference>
<name>A0A251ZXA3_9PROT</name>
<proteinExistence type="inferred from homology"/>
<dbReference type="Pfam" id="PF01292">
    <property type="entry name" value="Ni_hydr_CYTB"/>
    <property type="match status" value="1"/>
</dbReference>
<evidence type="ECO:0000259" key="14">
    <source>
        <dbReference type="Pfam" id="PF01292"/>
    </source>
</evidence>
<feature type="transmembrane region" description="Helical" evidence="13">
    <location>
        <begin position="42"/>
        <end position="66"/>
    </location>
</feature>
<comment type="similarity">
    <text evidence="12">Belongs to the cytochrome b561 family.</text>
</comment>
<reference evidence="16" key="1">
    <citation type="submission" date="2014-06" db="EMBL/GenBank/DDBJ databases">
        <authorList>
            <person name="Winans N.J."/>
            <person name="Newell P.D."/>
            <person name="Douglas A.E."/>
        </authorList>
    </citation>
    <scope>NUCLEOTIDE SEQUENCE [LARGE SCALE GENOMIC DNA]</scope>
    <source>
        <strain evidence="16">DmL_052</strain>
    </source>
</reference>
<accession>A0A251ZXA3</accession>
<evidence type="ECO:0000256" key="1">
    <source>
        <dbReference type="ARBA" id="ARBA00001970"/>
    </source>
</evidence>
<feature type="transmembrane region" description="Helical" evidence="13">
    <location>
        <begin position="12"/>
        <end position="30"/>
    </location>
</feature>
<dbReference type="GO" id="GO:0022904">
    <property type="term" value="P:respiratory electron transport chain"/>
    <property type="evidence" value="ECO:0007669"/>
    <property type="project" value="InterPro"/>
</dbReference>
<dbReference type="GO" id="GO:0046872">
    <property type="term" value="F:metal ion binding"/>
    <property type="evidence" value="ECO:0007669"/>
    <property type="project" value="UniProtKB-KW"/>
</dbReference>
<evidence type="ECO:0000256" key="2">
    <source>
        <dbReference type="ARBA" id="ARBA00004651"/>
    </source>
</evidence>
<dbReference type="AlphaFoldDB" id="A0A251ZXA3"/>
<dbReference type="SUPFAM" id="SSF81342">
    <property type="entry name" value="Transmembrane di-heme cytochromes"/>
    <property type="match status" value="1"/>
</dbReference>
<evidence type="ECO:0000256" key="12">
    <source>
        <dbReference type="ARBA" id="ARBA00037975"/>
    </source>
</evidence>
<organism evidence="15 16">
    <name type="scientific">Commensalibacter intestini</name>
    <dbReference type="NCBI Taxonomy" id="479936"/>
    <lineage>
        <taxon>Bacteria</taxon>
        <taxon>Pseudomonadati</taxon>
        <taxon>Pseudomonadota</taxon>
        <taxon>Alphaproteobacteria</taxon>
        <taxon>Acetobacterales</taxon>
        <taxon>Acetobacteraceae</taxon>
    </lineage>
</organism>
<evidence type="ECO:0000256" key="9">
    <source>
        <dbReference type="ARBA" id="ARBA00022989"/>
    </source>
</evidence>
<evidence type="ECO:0000256" key="11">
    <source>
        <dbReference type="ARBA" id="ARBA00023136"/>
    </source>
</evidence>
<keyword evidence="10" id="KW-0408">Iron</keyword>
<keyword evidence="6 13" id="KW-0812">Transmembrane</keyword>
<dbReference type="PANTHER" id="PTHR30529:SF1">
    <property type="entry name" value="CYTOCHROME B561 HOMOLOG 2"/>
    <property type="match status" value="1"/>
</dbReference>
<comment type="subcellular location">
    <subcellularLocation>
        <location evidence="2">Cell membrane</location>
        <topology evidence="2">Multi-pass membrane protein</topology>
    </subcellularLocation>
</comment>
<evidence type="ECO:0000256" key="8">
    <source>
        <dbReference type="ARBA" id="ARBA00022982"/>
    </source>
</evidence>
<feature type="transmembrane region" description="Helical" evidence="13">
    <location>
        <begin position="86"/>
        <end position="110"/>
    </location>
</feature>
<keyword evidence="5" id="KW-0349">Heme</keyword>
<protein>
    <submittedName>
        <fullName evidence="15">Cytochrome</fullName>
    </submittedName>
</protein>
<gene>
    <name evidence="15" type="ORF">HK18_01720</name>
</gene>
<keyword evidence="7" id="KW-0479">Metal-binding</keyword>
<evidence type="ECO:0000256" key="3">
    <source>
        <dbReference type="ARBA" id="ARBA00022448"/>
    </source>
</evidence>
<dbReference type="InterPro" id="IPR016174">
    <property type="entry name" value="Di-haem_cyt_TM"/>
</dbReference>
<sequence length="178" mass="20421">MQTSYTLTAKILHWLMAAIFIFVWCVGFYTDHFIASDTDPSIPTLIGLHKNIATTIIFLFCIRLFWRYTRPAPELPDTMSKSMKRIAHIAHILLYVVLIAMPITGCLFSWSANHHVPVLYLFNLPDLIQANPKLEDIVAPIHIYLSWIVAIMIVGHIAAALKHRFIDKDNVLKSMMFK</sequence>
<dbReference type="Proteomes" id="UP000194946">
    <property type="component" value="Unassembled WGS sequence"/>
</dbReference>
<feature type="domain" description="Cytochrome b561 bacterial/Ni-hydrogenase" evidence="14">
    <location>
        <begin position="5"/>
        <end position="177"/>
    </location>
</feature>